<evidence type="ECO:0000256" key="1">
    <source>
        <dbReference type="ARBA" id="ARBA00004308"/>
    </source>
</evidence>
<sequence length="529" mass="59232">MISAIFISTPRGDILLYRAYKDDITRQDASEFVQRLILSDKYKEVPTIRHRRWVYAKVSINFLTLCCVVRHNGNVTRALTCLIELRQLIHVVVGEKVTNDSVMNNILTIYEIMDEIIDGGCIQNMEKVALANFSVSEFSARLLLNNSSFVQYSAPTDDNIPNLPDVPSFTNDFPIAPQPKPIESPLFVQKEDPYESFNQTYLAATSFAILKGADVKHVKNASSFNVISNTSGKHDADLNLGTAMATGEMVPWRIYGLDYRKNEIILTVSEVLNVYYNLAGSLVDCHIIGNLEVNSYISGSPELTLGANFSVDNISYGGIYTLPSKELPSPESSRNYTIFEHVKFHKSVQLNSAYTGCICFIPPDGQFTLFTYRSTDKIVHPLKITAVVHKRSSIHLDYAITIKWLLGKKLTGTGIVATLPIPPSSKNVDIYNVSTGNAKVEMSKNVVEWKIKKLCGEQELTMRCGTDFTASPIGTQWKQLPLHVKFEIAGYAPSGIFIKNIDSTEKIGLKLNKRINYHTMGNYHVHIKR</sequence>
<dbReference type="InterPro" id="IPR028565">
    <property type="entry name" value="MHD"/>
</dbReference>
<dbReference type="InterPro" id="IPR022775">
    <property type="entry name" value="AP_mu_sigma_su"/>
</dbReference>
<dbReference type="GO" id="GO:0016192">
    <property type="term" value="P:vesicle-mediated transport"/>
    <property type="evidence" value="ECO:0007669"/>
    <property type="project" value="InterPro"/>
</dbReference>
<dbReference type="PRINTS" id="PR00314">
    <property type="entry name" value="CLATHRINADPT"/>
</dbReference>
<dbReference type="SUPFAM" id="SSF64356">
    <property type="entry name" value="SNARE-like"/>
    <property type="match status" value="1"/>
</dbReference>
<proteinExistence type="inferred from homology"/>
<reference evidence="7 8" key="1">
    <citation type="journal article" date="2012" name="Nucleic Acids Res.">
        <title>Sequencing of the smallest Apicomplexan genome from the human pathogen Babesia microti.</title>
        <authorList>
            <person name="Cornillot E."/>
            <person name="Hadj-Kaddour K."/>
            <person name="Dassouli A."/>
            <person name="Noel B."/>
            <person name="Ranwez V."/>
            <person name="Vacherie B."/>
            <person name="Augagneur Y."/>
            <person name="Bres V."/>
            <person name="Duclos A."/>
            <person name="Randazzo S."/>
            <person name="Carcy B."/>
            <person name="Debierre-Grockiego F."/>
            <person name="Delbecq S."/>
            <person name="Moubri-Menage K."/>
            <person name="Shams-Eldin H."/>
            <person name="Usmani-Brown S."/>
            <person name="Bringaud F."/>
            <person name="Wincker P."/>
            <person name="Vivares C.P."/>
            <person name="Schwarz R.T."/>
            <person name="Schetters T.P."/>
            <person name="Krause P.J."/>
            <person name="Gorenflot A."/>
            <person name="Berry V."/>
            <person name="Barbe V."/>
            <person name="Ben Mamoun C."/>
        </authorList>
    </citation>
    <scope>NUCLEOTIDE SEQUENCE [LARGE SCALE GENOMIC DNA]</scope>
    <source>
        <strain evidence="7 8">RI</strain>
    </source>
</reference>
<organism evidence="7 8">
    <name type="scientific">Babesia microti (strain RI)</name>
    <dbReference type="NCBI Taxonomy" id="1133968"/>
    <lineage>
        <taxon>Eukaryota</taxon>
        <taxon>Sar</taxon>
        <taxon>Alveolata</taxon>
        <taxon>Apicomplexa</taxon>
        <taxon>Aconoidasida</taxon>
        <taxon>Piroplasmida</taxon>
        <taxon>Babesiidae</taxon>
        <taxon>Babesia</taxon>
    </lineage>
</organism>
<dbReference type="GeneID" id="24424851"/>
<reference evidence="7 8" key="2">
    <citation type="journal article" date="2013" name="PLoS ONE">
        <title>Whole genome mapping and re-organization of the nuclear and mitochondrial genomes of Babesia microti isolates.</title>
        <authorList>
            <person name="Cornillot E."/>
            <person name="Dassouli A."/>
            <person name="Garg A."/>
            <person name="Pachikara N."/>
            <person name="Randazzo S."/>
            <person name="Depoix D."/>
            <person name="Carcy B."/>
            <person name="Delbecq S."/>
            <person name="Frutos R."/>
            <person name="Silva J.C."/>
            <person name="Sutton R."/>
            <person name="Krause P.J."/>
            <person name="Mamoun C.B."/>
        </authorList>
    </citation>
    <scope>NUCLEOTIDE SEQUENCE [LARGE SCALE GENOMIC DNA]</scope>
    <source>
        <strain evidence="7 8">RI</strain>
    </source>
</reference>
<dbReference type="Pfam" id="PF00928">
    <property type="entry name" value="Adap_comp_sub"/>
    <property type="match status" value="1"/>
</dbReference>
<evidence type="ECO:0000256" key="5">
    <source>
        <dbReference type="PIRNR" id="PIRNR005992"/>
    </source>
</evidence>
<keyword evidence="8" id="KW-1185">Reference proteome</keyword>
<evidence type="ECO:0000313" key="7">
    <source>
        <dbReference type="EMBL" id="CTQ40816.1"/>
    </source>
</evidence>
<evidence type="ECO:0000256" key="3">
    <source>
        <dbReference type="ARBA" id="ARBA00022927"/>
    </source>
</evidence>
<accession>A0A0K3ATC6</accession>
<dbReference type="PANTHER" id="PTHR10529">
    <property type="entry name" value="AP COMPLEX SUBUNIT MU"/>
    <property type="match status" value="1"/>
</dbReference>
<evidence type="ECO:0000256" key="2">
    <source>
        <dbReference type="ARBA" id="ARBA00022448"/>
    </source>
</evidence>
<reference evidence="7 8" key="3">
    <citation type="journal article" date="2016" name="Sci. Rep.">
        <title>Genome-wide diversity and gene expression profiling of Babesia microti isolates identify polymorphic genes that mediate host-pathogen interactions.</title>
        <authorList>
            <person name="Silva J.C."/>
            <person name="Cornillot E."/>
            <person name="McCracken C."/>
            <person name="Usmani-Brown S."/>
            <person name="Dwivedi A."/>
            <person name="Ifeonu O.O."/>
            <person name="Crabtree J."/>
            <person name="Gotia H.T."/>
            <person name="Virji A.Z."/>
            <person name="Reynes C."/>
            <person name="Colinge J."/>
            <person name="Kumar V."/>
            <person name="Lawres L."/>
            <person name="Pazzi J.E."/>
            <person name="Pablo J.V."/>
            <person name="Hung C."/>
            <person name="Brancato J."/>
            <person name="Kumari P."/>
            <person name="Orvis J."/>
            <person name="Tretina K."/>
            <person name="Chibucos M."/>
            <person name="Ott S."/>
            <person name="Sadzewicz L."/>
            <person name="Sengamalay N."/>
            <person name="Shetty A.C."/>
            <person name="Su Q."/>
            <person name="Tallon L."/>
            <person name="Fraser C.M."/>
            <person name="Frutos R."/>
            <person name="Molina D.M."/>
            <person name="Krause P.J."/>
            <person name="Ben Mamoun C."/>
        </authorList>
    </citation>
    <scope>NUCLEOTIDE SEQUENCE [LARGE SCALE GENOMIC DNA]</scope>
    <source>
        <strain evidence="7 8">RI</strain>
    </source>
</reference>
<evidence type="ECO:0000256" key="4">
    <source>
        <dbReference type="ARBA" id="ARBA00023136"/>
    </source>
</evidence>
<dbReference type="KEGG" id="bmic:BMR1_03g01085"/>
<dbReference type="VEuPathDB" id="PiroplasmaDB:BMR1_03g01085"/>
<gene>
    <name evidence="7" type="ORF">BMR1_03g01085</name>
</gene>
<keyword evidence="3 5" id="KW-0653">Protein transport</keyword>
<dbReference type="InterPro" id="IPR011012">
    <property type="entry name" value="Longin-like_dom_sf"/>
</dbReference>
<dbReference type="Pfam" id="PF01217">
    <property type="entry name" value="Clat_adaptor_s"/>
    <property type="match status" value="1"/>
</dbReference>
<comment type="similarity">
    <text evidence="5">Belongs to the adaptor complexes medium subunit family.</text>
</comment>
<dbReference type="EMBL" id="LN871598">
    <property type="protein sequence ID" value="CTQ40816.1"/>
    <property type="molecule type" value="Genomic_DNA"/>
</dbReference>
<dbReference type="GO" id="GO:0006886">
    <property type="term" value="P:intracellular protein transport"/>
    <property type="evidence" value="ECO:0007669"/>
    <property type="project" value="UniProtKB-UniRule"/>
</dbReference>
<evidence type="ECO:0000313" key="8">
    <source>
        <dbReference type="Proteomes" id="UP000002899"/>
    </source>
</evidence>
<dbReference type="InterPro" id="IPR018240">
    <property type="entry name" value="Clathrin_mu_CS"/>
</dbReference>
<dbReference type="OMA" id="VDIAKFH"/>
<dbReference type="Gene3D" id="2.60.40.1170">
    <property type="entry name" value="Mu homology domain, subdomain B"/>
    <property type="match status" value="2"/>
</dbReference>
<dbReference type="InterPro" id="IPR050431">
    <property type="entry name" value="Adaptor_comp_med_subunit"/>
</dbReference>
<feature type="domain" description="MHD" evidence="6">
    <location>
        <begin position="261"/>
        <end position="528"/>
    </location>
</feature>
<keyword evidence="2 5" id="KW-0813">Transport</keyword>
<protein>
    <submittedName>
        <fullName evidence="7">Adaptor complexes medium subunit family</fullName>
    </submittedName>
</protein>
<name>A0A0K3ATC6_BABMR</name>
<comment type="subcellular location">
    <subcellularLocation>
        <location evidence="1">Endomembrane system</location>
    </subcellularLocation>
</comment>
<dbReference type="InterPro" id="IPR036168">
    <property type="entry name" value="AP2_Mu_C_sf"/>
</dbReference>
<dbReference type="OrthoDB" id="10259133at2759"/>
<dbReference type="SUPFAM" id="SSF49447">
    <property type="entry name" value="Second domain of Mu2 adaptin subunit (ap50) of ap2 adaptor"/>
    <property type="match status" value="1"/>
</dbReference>
<dbReference type="Gene3D" id="3.30.450.60">
    <property type="match status" value="1"/>
</dbReference>
<evidence type="ECO:0000259" key="6">
    <source>
        <dbReference type="PROSITE" id="PS51072"/>
    </source>
</evidence>
<dbReference type="PROSITE" id="PS51072">
    <property type="entry name" value="MHD"/>
    <property type="match status" value="1"/>
</dbReference>
<dbReference type="GO" id="GO:0030131">
    <property type="term" value="C:clathrin adaptor complex"/>
    <property type="evidence" value="ECO:0007669"/>
    <property type="project" value="UniProtKB-UniRule"/>
</dbReference>
<dbReference type="GO" id="GO:0012505">
    <property type="term" value="C:endomembrane system"/>
    <property type="evidence" value="ECO:0007669"/>
    <property type="project" value="UniProtKB-SubCell"/>
</dbReference>
<keyword evidence="4" id="KW-0472">Membrane</keyword>
<dbReference type="RefSeq" id="XP_012648827.1">
    <property type="nucleotide sequence ID" value="XM_012793373.1"/>
</dbReference>
<dbReference type="PROSITE" id="PS00991">
    <property type="entry name" value="CLAT_ADAPTOR_M_2"/>
    <property type="match status" value="1"/>
</dbReference>
<dbReference type="InterPro" id="IPR001392">
    <property type="entry name" value="Clathrin_mu"/>
</dbReference>
<dbReference type="AlphaFoldDB" id="A0A0K3ATC6"/>
<dbReference type="PIRSF" id="PIRSF005992">
    <property type="entry name" value="Clathrin_mu"/>
    <property type="match status" value="1"/>
</dbReference>
<dbReference type="Proteomes" id="UP000002899">
    <property type="component" value="Chromosome III"/>
</dbReference>